<organism evidence="1 2">
    <name type="scientific">Haloferax namakaokahaiae</name>
    <dbReference type="NCBI Taxonomy" id="1748331"/>
    <lineage>
        <taxon>Archaea</taxon>
        <taxon>Methanobacteriati</taxon>
        <taxon>Methanobacteriota</taxon>
        <taxon>Stenosarchaea group</taxon>
        <taxon>Halobacteria</taxon>
        <taxon>Halobacteriales</taxon>
        <taxon>Haloferacaceae</taxon>
        <taxon>Haloferax</taxon>
    </lineage>
</organism>
<evidence type="ECO:0000313" key="2">
    <source>
        <dbReference type="Proteomes" id="UP001596481"/>
    </source>
</evidence>
<sequence>MTECAYCGNEVEYAEPVFIEELRSGMRISTGSFCDYDCLLAYLEARRLAPGR</sequence>
<reference evidence="1 2" key="1">
    <citation type="journal article" date="2019" name="Int. J. Syst. Evol. Microbiol.">
        <title>The Global Catalogue of Microorganisms (GCM) 10K type strain sequencing project: providing services to taxonomists for standard genome sequencing and annotation.</title>
        <authorList>
            <consortium name="The Broad Institute Genomics Platform"/>
            <consortium name="The Broad Institute Genome Sequencing Center for Infectious Disease"/>
            <person name="Wu L."/>
            <person name="Ma J."/>
        </authorList>
    </citation>
    <scope>NUCLEOTIDE SEQUENCE [LARGE SCALE GENOMIC DNA]</scope>
    <source>
        <strain evidence="1 2">DSM 29988</strain>
    </source>
</reference>
<name>A0ABD5ZAC4_9EURY</name>
<keyword evidence="2" id="KW-1185">Reference proteome</keyword>
<accession>A0ABD5ZAC4</accession>
<dbReference type="Proteomes" id="UP001596481">
    <property type="component" value="Unassembled WGS sequence"/>
</dbReference>
<proteinExistence type="predicted"/>
<comment type="caution">
    <text evidence="1">The sequence shown here is derived from an EMBL/GenBank/DDBJ whole genome shotgun (WGS) entry which is preliminary data.</text>
</comment>
<dbReference type="EMBL" id="JBHTAA010000001">
    <property type="protein sequence ID" value="MFC7201983.1"/>
    <property type="molecule type" value="Genomic_DNA"/>
</dbReference>
<dbReference type="RefSeq" id="WP_390221288.1">
    <property type="nucleotide sequence ID" value="NZ_JBHTAA010000001.1"/>
</dbReference>
<dbReference type="AlphaFoldDB" id="A0ABD5ZAC4"/>
<gene>
    <name evidence="1" type="ORF">ACFQJC_00505</name>
</gene>
<protein>
    <recommendedName>
        <fullName evidence="3">MYM-type domain-containing protein</fullName>
    </recommendedName>
</protein>
<evidence type="ECO:0008006" key="3">
    <source>
        <dbReference type="Google" id="ProtNLM"/>
    </source>
</evidence>
<evidence type="ECO:0000313" key="1">
    <source>
        <dbReference type="EMBL" id="MFC7201983.1"/>
    </source>
</evidence>